<feature type="transmembrane region" description="Helical" evidence="7">
    <location>
        <begin position="35"/>
        <end position="56"/>
    </location>
</feature>
<evidence type="ECO:0000256" key="1">
    <source>
        <dbReference type="ARBA" id="ARBA00004141"/>
    </source>
</evidence>
<keyword evidence="10" id="KW-1185">Reference proteome</keyword>
<dbReference type="EMBL" id="KN847340">
    <property type="protein sequence ID" value="KIW38935.1"/>
    <property type="molecule type" value="Genomic_DNA"/>
</dbReference>
<evidence type="ECO:0000256" key="5">
    <source>
        <dbReference type="ARBA" id="ARBA00038359"/>
    </source>
</evidence>
<reference evidence="9 10" key="1">
    <citation type="submission" date="2015-01" db="EMBL/GenBank/DDBJ databases">
        <title>The Genome Sequence of Exophiala oligosperma CBS72588.</title>
        <authorList>
            <consortium name="The Broad Institute Genomics Platform"/>
            <person name="Cuomo C."/>
            <person name="de Hoog S."/>
            <person name="Gorbushina A."/>
            <person name="Stielow B."/>
            <person name="Teixiera M."/>
            <person name="Abouelleil A."/>
            <person name="Chapman S.B."/>
            <person name="Priest M."/>
            <person name="Young S.K."/>
            <person name="Wortman J."/>
            <person name="Nusbaum C."/>
            <person name="Birren B."/>
        </authorList>
    </citation>
    <scope>NUCLEOTIDE SEQUENCE [LARGE SCALE GENOMIC DNA]</scope>
    <source>
        <strain evidence="9 10">CBS 72588</strain>
    </source>
</reference>
<feature type="transmembrane region" description="Helical" evidence="7">
    <location>
        <begin position="159"/>
        <end position="184"/>
    </location>
</feature>
<evidence type="ECO:0000259" key="8">
    <source>
        <dbReference type="Pfam" id="PF20684"/>
    </source>
</evidence>
<dbReference type="Proteomes" id="UP000053342">
    <property type="component" value="Unassembled WGS sequence"/>
</dbReference>
<evidence type="ECO:0000256" key="3">
    <source>
        <dbReference type="ARBA" id="ARBA00022989"/>
    </source>
</evidence>
<feature type="transmembrane region" description="Helical" evidence="7">
    <location>
        <begin position="82"/>
        <end position="108"/>
    </location>
</feature>
<evidence type="ECO:0000256" key="2">
    <source>
        <dbReference type="ARBA" id="ARBA00022692"/>
    </source>
</evidence>
<dbReference type="GO" id="GO:0016020">
    <property type="term" value="C:membrane"/>
    <property type="evidence" value="ECO:0007669"/>
    <property type="project" value="UniProtKB-SubCell"/>
</dbReference>
<dbReference type="OrthoDB" id="10017208at2759"/>
<evidence type="ECO:0000313" key="10">
    <source>
        <dbReference type="Proteomes" id="UP000053342"/>
    </source>
</evidence>
<feature type="transmembrane region" description="Helical" evidence="7">
    <location>
        <begin position="6"/>
        <end position="23"/>
    </location>
</feature>
<feature type="transmembrane region" description="Helical" evidence="7">
    <location>
        <begin position="196"/>
        <end position="218"/>
    </location>
</feature>
<dbReference type="PANTHER" id="PTHR33048:SF47">
    <property type="entry name" value="INTEGRAL MEMBRANE PROTEIN-RELATED"/>
    <property type="match status" value="1"/>
</dbReference>
<proteinExistence type="inferred from homology"/>
<dbReference type="AlphaFoldDB" id="A0A0D2D920"/>
<evidence type="ECO:0000256" key="4">
    <source>
        <dbReference type="ARBA" id="ARBA00023136"/>
    </source>
</evidence>
<dbReference type="PANTHER" id="PTHR33048">
    <property type="entry name" value="PTH11-LIKE INTEGRAL MEMBRANE PROTEIN (AFU_ORTHOLOGUE AFUA_5G11245)"/>
    <property type="match status" value="1"/>
</dbReference>
<name>A0A0D2D920_9EURO</name>
<dbReference type="VEuPathDB" id="FungiDB:PV06_08756"/>
<organism evidence="9 10">
    <name type="scientific">Exophiala oligosperma</name>
    <dbReference type="NCBI Taxonomy" id="215243"/>
    <lineage>
        <taxon>Eukaryota</taxon>
        <taxon>Fungi</taxon>
        <taxon>Dikarya</taxon>
        <taxon>Ascomycota</taxon>
        <taxon>Pezizomycotina</taxon>
        <taxon>Eurotiomycetes</taxon>
        <taxon>Chaetothyriomycetidae</taxon>
        <taxon>Chaetothyriales</taxon>
        <taxon>Herpotrichiellaceae</taxon>
        <taxon>Exophiala</taxon>
    </lineage>
</organism>
<gene>
    <name evidence="9" type="ORF">PV06_08756</name>
</gene>
<keyword evidence="4 7" id="KW-0472">Membrane</keyword>
<feature type="domain" description="Rhodopsin" evidence="8">
    <location>
        <begin position="23"/>
        <end position="260"/>
    </location>
</feature>
<feature type="transmembrane region" description="Helical" evidence="7">
    <location>
        <begin position="120"/>
        <end position="147"/>
    </location>
</feature>
<evidence type="ECO:0000313" key="9">
    <source>
        <dbReference type="EMBL" id="KIW38935.1"/>
    </source>
</evidence>
<dbReference type="GeneID" id="27360830"/>
<comment type="subcellular location">
    <subcellularLocation>
        <location evidence="1">Membrane</location>
        <topology evidence="1">Multi-pass membrane protein</topology>
    </subcellularLocation>
</comment>
<feature type="compositionally biased region" description="Low complexity" evidence="6">
    <location>
        <begin position="285"/>
        <end position="294"/>
    </location>
</feature>
<protein>
    <recommendedName>
        <fullName evidence="8">Rhodopsin domain-containing protein</fullName>
    </recommendedName>
</protein>
<dbReference type="InterPro" id="IPR049326">
    <property type="entry name" value="Rhodopsin_dom_fungi"/>
</dbReference>
<dbReference type="STRING" id="215243.A0A0D2D920"/>
<sequence length="338" mass="37565">MTGTRALVISMTFSSVAFLSVSLRCFSRIHFVGRLFTEDILILIALICSFGVAGTIEAERQYGLGKDFRTLSPDQTVPLFKAFWVSILVYNLGLTFVKCSICCQYLRFFNERKYRVAVQCILGFLIVYGIATVFVIVFTCTPVQYFWDKSIPGGKCVNYVAWWFFNASVCILTDFVLCVLPIPMLKTLNLPRRQKYGLIGVFAIGGFACVVAILRLHAISEYSSSSNHSKYNVDAASWSAIEVNTGISCACMPTIRPLVAMIYRKLFEASKRSFSEPPVFKESSSKYAPSSSLPPTTPLEDVSFCTVPEGVKEYFEESGANSTIEISRGAFRASGQKV</sequence>
<dbReference type="Pfam" id="PF20684">
    <property type="entry name" value="Fung_rhodopsin"/>
    <property type="match status" value="1"/>
</dbReference>
<dbReference type="RefSeq" id="XP_016259151.1">
    <property type="nucleotide sequence ID" value="XM_016410129.1"/>
</dbReference>
<evidence type="ECO:0000256" key="6">
    <source>
        <dbReference type="SAM" id="MobiDB-lite"/>
    </source>
</evidence>
<dbReference type="HOGENOM" id="CLU_028200_0_2_1"/>
<keyword evidence="3 7" id="KW-1133">Transmembrane helix</keyword>
<accession>A0A0D2D920</accession>
<dbReference type="InterPro" id="IPR052337">
    <property type="entry name" value="SAT4-like"/>
</dbReference>
<evidence type="ECO:0000256" key="7">
    <source>
        <dbReference type="SAM" id="Phobius"/>
    </source>
</evidence>
<feature type="region of interest" description="Disordered" evidence="6">
    <location>
        <begin position="277"/>
        <end position="301"/>
    </location>
</feature>
<comment type="similarity">
    <text evidence="5">Belongs to the SAT4 family.</text>
</comment>
<keyword evidence="2 7" id="KW-0812">Transmembrane</keyword>